<comment type="caution">
    <text evidence="2">The sequence shown here is derived from an EMBL/GenBank/DDBJ whole genome shotgun (WGS) entry which is preliminary data.</text>
</comment>
<dbReference type="OrthoDB" id="1523552at2"/>
<feature type="transmembrane region" description="Helical" evidence="1">
    <location>
        <begin position="89"/>
        <end position="107"/>
    </location>
</feature>
<organism evidence="2 3">
    <name type="scientific">Chromatocurvus halotolerans</name>
    <dbReference type="NCBI Taxonomy" id="1132028"/>
    <lineage>
        <taxon>Bacteria</taxon>
        <taxon>Pseudomonadati</taxon>
        <taxon>Pseudomonadota</taxon>
        <taxon>Gammaproteobacteria</taxon>
        <taxon>Cellvibrionales</taxon>
        <taxon>Halieaceae</taxon>
        <taxon>Chromatocurvus</taxon>
    </lineage>
</organism>
<feature type="transmembrane region" description="Helical" evidence="1">
    <location>
        <begin position="17"/>
        <end position="39"/>
    </location>
</feature>
<accession>A0A4R2KC90</accession>
<sequence>MTDMAENREASLLPKTVAYLSAFLGVGIGVLALAGPLAVWLGLGDFRLGFSLLRTANSWAPWVAVTALLIAVALPVIGKMTSRPELGRLGSLALIGAISAGLTWYVPQTFRPPEGTPSIHDIATDPEAPLQFVAIVPLRADAPNNLDYGVMQGVESVEQHIEMQRSAYPDIVPQRFEAPAREVFERALQAVDTLGWERVAADPESGRIEATDTTFWFRFKDDVVIEVKDSASGGSVLNARSVSRVGRGDVGKNAARLRELFTLLRADEAESQAQ</sequence>
<dbReference type="InterPro" id="IPR010865">
    <property type="entry name" value="DUF1499"/>
</dbReference>
<proteinExistence type="predicted"/>
<dbReference type="Pfam" id="PF07386">
    <property type="entry name" value="DUF1499"/>
    <property type="match status" value="1"/>
</dbReference>
<evidence type="ECO:0000313" key="2">
    <source>
        <dbReference type="EMBL" id="TCO71103.1"/>
    </source>
</evidence>
<dbReference type="RefSeq" id="WP_117319593.1">
    <property type="nucleotide sequence ID" value="NZ_QQSW01000030.1"/>
</dbReference>
<name>A0A4R2KC90_9GAMM</name>
<feature type="transmembrane region" description="Helical" evidence="1">
    <location>
        <begin position="59"/>
        <end position="77"/>
    </location>
</feature>
<dbReference type="AlphaFoldDB" id="A0A4R2KC90"/>
<gene>
    <name evidence="2" type="ORF">EV688_12336</name>
</gene>
<protein>
    <submittedName>
        <fullName evidence="2">Uncharacterized protein DUF1499</fullName>
    </submittedName>
</protein>
<reference evidence="2 3" key="1">
    <citation type="submission" date="2019-03" db="EMBL/GenBank/DDBJ databases">
        <title>Genomic Encyclopedia of Type Strains, Phase IV (KMG-IV): sequencing the most valuable type-strain genomes for metagenomic binning, comparative biology and taxonomic classification.</title>
        <authorList>
            <person name="Goeker M."/>
        </authorList>
    </citation>
    <scope>NUCLEOTIDE SEQUENCE [LARGE SCALE GENOMIC DNA]</scope>
    <source>
        <strain evidence="2 3">DSM 23344</strain>
    </source>
</reference>
<evidence type="ECO:0000256" key="1">
    <source>
        <dbReference type="SAM" id="Phobius"/>
    </source>
</evidence>
<keyword evidence="1" id="KW-1133">Transmembrane helix</keyword>
<evidence type="ECO:0000313" key="3">
    <source>
        <dbReference type="Proteomes" id="UP000294980"/>
    </source>
</evidence>
<keyword evidence="1" id="KW-0472">Membrane</keyword>
<keyword evidence="1" id="KW-0812">Transmembrane</keyword>
<keyword evidence="3" id="KW-1185">Reference proteome</keyword>
<dbReference type="Proteomes" id="UP000294980">
    <property type="component" value="Unassembled WGS sequence"/>
</dbReference>
<dbReference type="EMBL" id="SLWX01000023">
    <property type="protein sequence ID" value="TCO71103.1"/>
    <property type="molecule type" value="Genomic_DNA"/>
</dbReference>